<dbReference type="Proteomes" id="UP000563523">
    <property type="component" value="Unassembled WGS sequence"/>
</dbReference>
<sequence length="784" mass="88804">MNPTILETLEYSKIKTALAQFLITAPGAQQLTALKPSTRQDQVQRWLDETADGMELDRLGQSLPVMIIPDIMGELKRLGMQANLNGTELYHLSLVLQSTNQMRDFFTELSTTGIHLRRLNYFNQRLVTLPTLNERLQQSVDQSGQLLDTASEQLKQIRQTLRLDQQHVRERMESYLRGRNAKYLTETLITVRDNRLVLPVKAEARHHFGGVVHDQSASGQTVYVEPQGVLELNNSIQTHQAQEKQITERLLAELSDLLRPYQTELQEDCWLLGHFDFVNAKTRYALQLQATEPQLNTQNQVRLLKARHPLIQADQVVANTIELGFNYRNIIITGPNTGGKTITLKTVGLLELMAQSGLFLPVAETSQVAVFTDIFADIGDEQSIEQNLSTFSSHMDKIIAIMGNLKATSLVLLDELGAGTDPQEGAALAMALIEQISQSNCDLMVTTHYPELKIFAYNYPQTINASMEFDLQSLQPTYRFLLGIPGSSNAFDIAERLGMNSQVVQRARNLQEGTSQDLNVMIQDLEAQRKNYEQQYQQYQSQNQTLAVQREQLTIQQEQLNQQQEQILDQAKAQANQLLKKTQTEATTIIEQLRHWQQGQAAVKDDQLIKAQTTLKNLHQQRQLQQNKVLRREKRKQQLRVGDTVHVDAYDQEGTIVGRDKKGQFEVQLGILKMRLDPQQLTKVKSTAPEPQQRSVSRQRAQSRIPLQLDLRGERYEAAMAELDRYLDSALLAGYDQVTIIHGFGTGVIRKGVQKYLRQNHHVRRFSYAPASAGGQGATIVELG</sequence>
<dbReference type="GO" id="GO:0140664">
    <property type="term" value="F:ATP-dependent DNA damage sensor activity"/>
    <property type="evidence" value="ECO:0007669"/>
    <property type="project" value="InterPro"/>
</dbReference>
<comment type="function">
    <text evidence="9">Acts as a ribosome collision sensor, splitting the ribosome into its 2 subunits. Detects stalled/collided 70S ribosomes which it binds and splits by an ATP-hydrolysis driven conformational change. Acts upstream of the ribosome quality control system (RQC), a ribosome-associated complex that mediates the extraction of incompletely synthesized nascent chains from stalled ribosomes and their subsequent degradation. Probably generates substrates for RQC.</text>
</comment>
<evidence type="ECO:0000256" key="9">
    <source>
        <dbReference type="HAMAP-Rule" id="MF_00092"/>
    </source>
</evidence>
<dbReference type="EC" id="3.6.4.-" evidence="9"/>
<evidence type="ECO:0000256" key="3">
    <source>
        <dbReference type="ARBA" id="ARBA00022741"/>
    </source>
</evidence>
<keyword evidence="5 9" id="KW-0378">Hydrolase</keyword>
<dbReference type="InterPro" id="IPR045076">
    <property type="entry name" value="MutS"/>
</dbReference>
<dbReference type="GO" id="GO:0004519">
    <property type="term" value="F:endonuclease activity"/>
    <property type="evidence" value="ECO:0007669"/>
    <property type="project" value="UniProtKB-UniRule"/>
</dbReference>
<evidence type="ECO:0000256" key="10">
    <source>
        <dbReference type="SAM" id="Coils"/>
    </source>
</evidence>
<proteinExistence type="inferred from homology"/>
<dbReference type="EC" id="3.1.-.-" evidence="9"/>
<evidence type="ECO:0000313" key="14">
    <source>
        <dbReference type="Proteomes" id="UP000563523"/>
    </source>
</evidence>
<protein>
    <recommendedName>
        <fullName evidence="9">Endonuclease MutS2</fullName>
        <ecNumber evidence="9">3.1.-.-</ecNumber>
    </recommendedName>
    <alternativeName>
        <fullName evidence="9">Ribosome-associated protein quality control-upstream factor</fullName>
        <shortName evidence="9">RQC-upstream factor</shortName>
        <shortName evidence="9">RqcU</shortName>
        <ecNumber evidence="9">3.6.4.-</ecNumber>
    </alternativeName>
</protein>
<feature type="region of interest" description="Disordered" evidence="11">
    <location>
        <begin position="682"/>
        <end position="702"/>
    </location>
</feature>
<evidence type="ECO:0000256" key="2">
    <source>
        <dbReference type="ARBA" id="ARBA00022730"/>
    </source>
</evidence>
<dbReference type="PIRSF" id="PIRSF005814">
    <property type="entry name" value="MutS_YshD"/>
    <property type="match status" value="1"/>
</dbReference>
<dbReference type="AlphaFoldDB" id="A0A850R1W6"/>
<dbReference type="Pfam" id="PF00488">
    <property type="entry name" value="MutS_V"/>
    <property type="match status" value="1"/>
</dbReference>
<dbReference type="SUPFAM" id="SSF52540">
    <property type="entry name" value="P-loop containing nucleoside triphosphate hydrolases"/>
    <property type="match status" value="1"/>
</dbReference>
<evidence type="ECO:0000256" key="11">
    <source>
        <dbReference type="SAM" id="MobiDB-lite"/>
    </source>
</evidence>
<keyword evidence="1 9" id="KW-0540">Nuclease</keyword>
<dbReference type="SMART" id="SM00533">
    <property type="entry name" value="MUTSd"/>
    <property type="match status" value="1"/>
</dbReference>
<evidence type="ECO:0000256" key="8">
    <source>
        <dbReference type="ARBA" id="ARBA00023125"/>
    </source>
</evidence>
<dbReference type="SUPFAM" id="SSF160443">
    <property type="entry name" value="SMR domain-like"/>
    <property type="match status" value="1"/>
</dbReference>
<evidence type="ECO:0000256" key="4">
    <source>
        <dbReference type="ARBA" id="ARBA00022759"/>
    </source>
</evidence>
<dbReference type="GO" id="GO:0016887">
    <property type="term" value="F:ATP hydrolysis activity"/>
    <property type="evidence" value="ECO:0007669"/>
    <property type="project" value="InterPro"/>
</dbReference>
<dbReference type="GO" id="GO:0043023">
    <property type="term" value="F:ribosomal large subunit binding"/>
    <property type="evidence" value="ECO:0007669"/>
    <property type="project" value="UniProtKB-UniRule"/>
</dbReference>
<dbReference type="PROSITE" id="PS00486">
    <property type="entry name" value="DNA_MISMATCH_REPAIR_2"/>
    <property type="match status" value="1"/>
</dbReference>
<dbReference type="GO" id="GO:0005524">
    <property type="term" value="F:ATP binding"/>
    <property type="evidence" value="ECO:0007669"/>
    <property type="project" value="UniProtKB-UniRule"/>
</dbReference>
<dbReference type="GO" id="GO:0019843">
    <property type="term" value="F:rRNA binding"/>
    <property type="evidence" value="ECO:0007669"/>
    <property type="project" value="UniProtKB-UniRule"/>
</dbReference>
<keyword evidence="2 9" id="KW-0699">rRNA-binding</keyword>
<keyword evidence="4 9" id="KW-0255">Endonuclease</keyword>
<dbReference type="Pfam" id="PF20297">
    <property type="entry name" value="MSSS"/>
    <property type="match status" value="1"/>
</dbReference>
<keyword evidence="10" id="KW-0175">Coiled coil</keyword>
<feature type="binding site" evidence="9">
    <location>
        <begin position="334"/>
        <end position="341"/>
    </location>
    <ligand>
        <name>ATP</name>
        <dbReference type="ChEBI" id="CHEBI:30616"/>
    </ligand>
</feature>
<evidence type="ECO:0000256" key="7">
    <source>
        <dbReference type="ARBA" id="ARBA00022884"/>
    </source>
</evidence>
<evidence type="ECO:0000313" key="13">
    <source>
        <dbReference type="EMBL" id="NVY97119.1"/>
    </source>
</evidence>
<keyword evidence="7 9" id="KW-0694">RNA-binding</keyword>
<evidence type="ECO:0000256" key="1">
    <source>
        <dbReference type="ARBA" id="ARBA00022722"/>
    </source>
</evidence>
<keyword evidence="3 9" id="KW-0547">Nucleotide-binding</keyword>
<dbReference type="Gene3D" id="3.30.1370.110">
    <property type="match status" value="1"/>
</dbReference>
<feature type="domain" description="Smr" evidence="12">
    <location>
        <begin position="709"/>
        <end position="784"/>
    </location>
</feature>
<dbReference type="NCBIfam" id="TIGR01069">
    <property type="entry name" value="mutS2"/>
    <property type="match status" value="1"/>
</dbReference>
<dbReference type="GO" id="GO:0006298">
    <property type="term" value="P:mismatch repair"/>
    <property type="evidence" value="ECO:0007669"/>
    <property type="project" value="InterPro"/>
</dbReference>
<dbReference type="InterPro" id="IPR036187">
    <property type="entry name" value="DNA_mismatch_repair_MutS_sf"/>
</dbReference>
<dbReference type="GO" id="GO:0072344">
    <property type="term" value="P:rescue of stalled ribosome"/>
    <property type="evidence" value="ECO:0007669"/>
    <property type="project" value="UniProtKB-UniRule"/>
</dbReference>
<dbReference type="FunFam" id="3.40.50.300:FF:000830">
    <property type="entry name" value="Endonuclease MutS2"/>
    <property type="match status" value="1"/>
</dbReference>
<dbReference type="EMBL" id="JABZEC010000009">
    <property type="protein sequence ID" value="NVY97119.1"/>
    <property type="molecule type" value="Genomic_DNA"/>
</dbReference>
<keyword evidence="14" id="KW-1185">Reference proteome</keyword>
<dbReference type="InterPro" id="IPR005747">
    <property type="entry name" value="MutS2"/>
</dbReference>
<dbReference type="InterPro" id="IPR002625">
    <property type="entry name" value="Smr_dom"/>
</dbReference>
<dbReference type="InterPro" id="IPR046893">
    <property type="entry name" value="MSSS"/>
</dbReference>
<dbReference type="InterPro" id="IPR027417">
    <property type="entry name" value="P-loop_NTPase"/>
</dbReference>
<dbReference type="HAMAP" id="MF_00092">
    <property type="entry name" value="MutS2"/>
    <property type="match status" value="1"/>
</dbReference>
<dbReference type="GO" id="GO:0045910">
    <property type="term" value="P:negative regulation of DNA recombination"/>
    <property type="evidence" value="ECO:0007669"/>
    <property type="project" value="InterPro"/>
</dbReference>
<keyword evidence="6 9" id="KW-0067">ATP-binding</keyword>
<dbReference type="SUPFAM" id="SSF48334">
    <property type="entry name" value="DNA repair protein MutS, domain III"/>
    <property type="match status" value="1"/>
</dbReference>
<dbReference type="SMART" id="SM00534">
    <property type="entry name" value="MUTSac"/>
    <property type="match status" value="1"/>
</dbReference>
<comment type="subunit">
    <text evidence="9">Homodimer. Binds to stalled ribosomes, contacting rRNA.</text>
</comment>
<feature type="compositionally biased region" description="Low complexity" evidence="11">
    <location>
        <begin position="692"/>
        <end position="702"/>
    </location>
</feature>
<comment type="function">
    <text evidence="9">Endonuclease that is involved in the suppression of homologous recombination and thus may have a key role in the control of bacterial genetic diversity.</text>
</comment>
<feature type="coiled-coil region" evidence="10">
    <location>
        <begin position="515"/>
        <end position="581"/>
    </location>
</feature>
<evidence type="ECO:0000259" key="12">
    <source>
        <dbReference type="PROSITE" id="PS50828"/>
    </source>
</evidence>
<dbReference type="Pfam" id="PF01713">
    <property type="entry name" value="Smr"/>
    <property type="match status" value="1"/>
</dbReference>
<name>A0A850R1W6_9LACO</name>
<dbReference type="SMART" id="SM00463">
    <property type="entry name" value="SMR"/>
    <property type="match status" value="1"/>
</dbReference>
<organism evidence="13 14">
    <name type="scientific">Bombilactobacillus apium</name>
    <dbReference type="NCBI Taxonomy" id="2675299"/>
    <lineage>
        <taxon>Bacteria</taxon>
        <taxon>Bacillati</taxon>
        <taxon>Bacillota</taxon>
        <taxon>Bacilli</taxon>
        <taxon>Lactobacillales</taxon>
        <taxon>Lactobacillaceae</taxon>
        <taxon>Bombilactobacillus</taxon>
    </lineage>
</organism>
<dbReference type="PROSITE" id="PS50828">
    <property type="entry name" value="SMR"/>
    <property type="match status" value="1"/>
</dbReference>
<comment type="similarity">
    <text evidence="9">Belongs to the DNA mismatch repair MutS family. MutS2 subfamily.</text>
</comment>
<dbReference type="PANTHER" id="PTHR48466">
    <property type="entry name" value="OS10G0509000 PROTEIN-RELATED"/>
    <property type="match status" value="1"/>
</dbReference>
<dbReference type="InterPro" id="IPR000432">
    <property type="entry name" value="DNA_mismatch_repair_MutS_C"/>
</dbReference>
<comment type="caution">
    <text evidence="13">The sequence shown here is derived from an EMBL/GenBank/DDBJ whole genome shotgun (WGS) entry which is preliminary data.</text>
</comment>
<dbReference type="CDD" id="cd03280">
    <property type="entry name" value="ABC_MutS2"/>
    <property type="match status" value="1"/>
</dbReference>
<dbReference type="PANTHER" id="PTHR48466:SF2">
    <property type="entry name" value="OS10G0509000 PROTEIN"/>
    <property type="match status" value="1"/>
</dbReference>
<evidence type="ECO:0000256" key="6">
    <source>
        <dbReference type="ARBA" id="ARBA00022840"/>
    </source>
</evidence>
<keyword evidence="8 9" id="KW-0238">DNA-binding</keyword>
<reference evidence="13 14" key="1">
    <citation type="submission" date="2020-06" db="EMBL/GenBank/DDBJ databases">
        <authorList>
            <person name="Kang J."/>
        </authorList>
    </citation>
    <scope>NUCLEOTIDE SEQUENCE [LARGE SCALE GENOMIC DNA]</scope>
    <source>
        <strain evidence="13 14">DCY120</strain>
    </source>
</reference>
<dbReference type="InterPro" id="IPR036063">
    <property type="entry name" value="Smr_dom_sf"/>
</dbReference>
<dbReference type="RefSeq" id="WP_176943284.1">
    <property type="nucleotide sequence ID" value="NZ_JABZEC010000009.1"/>
</dbReference>
<dbReference type="Gene3D" id="3.40.50.300">
    <property type="entry name" value="P-loop containing nucleotide triphosphate hydrolases"/>
    <property type="match status" value="1"/>
</dbReference>
<accession>A0A850R1W6</accession>
<evidence type="ECO:0000256" key="5">
    <source>
        <dbReference type="ARBA" id="ARBA00022801"/>
    </source>
</evidence>
<dbReference type="InterPro" id="IPR007696">
    <property type="entry name" value="DNA_mismatch_repair_MutS_core"/>
</dbReference>
<gene>
    <name evidence="9" type="primary">mutS2</name>
    <name evidence="9" type="synonym">rqcU</name>
    <name evidence="13" type="ORF">HU830_08295</name>
</gene>
<dbReference type="GO" id="GO:0030983">
    <property type="term" value="F:mismatched DNA binding"/>
    <property type="evidence" value="ECO:0007669"/>
    <property type="project" value="InterPro"/>
</dbReference>